<organism evidence="1 2">
    <name type="scientific">Reticulomyxa filosa</name>
    <dbReference type="NCBI Taxonomy" id="46433"/>
    <lineage>
        <taxon>Eukaryota</taxon>
        <taxon>Sar</taxon>
        <taxon>Rhizaria</taxon>
        <taxon>Retaria</taxon>
        <taxon>Foraminifera</taxon>
        <taxon>Monothalamids</taxon>
        <taxon>Reticulomyxidae</taxon>
        <taxon>Reticulomyxa</taxon>
    </lineage>
</organism>
<comment type="caution">
    <text evidence="1">The sequence shown here is derived from an EMBL/GenBank/DDBJ whole genome shotgun (WGS) entry which is preliminary data.</text>
</comment>
<reference evidence="1 2" key="1">
    <citation type="journal article" date="2013" name="Curr. Biol.">
        <title>The Genome of the Foraminiferan Reticulomyxa filosa.</title>
        <authorList>
            <person name="Glockner G."/>
            <person name="Hulsmann N."/>
            <person name="Schleicher M."/>
            <person name="Noegel A.A."/>
            <person name="Eichinger L."/>
            <person name="Gallinger C."/>
            <person name="Pawlowski J."/>
            <person name="Sierra R."/>
            <person name="Euteneuer U."/>
            <person name="Pillet L."/>
            <person name="Moustafa A."/>
            <person name="Platzer M."/>
            <person name="Groth M."/>
            <person name="Szafranski K."/>
            <person name="Schliwa M."/>
        </authorList>
    </citation>
    <scope>NUCLEOTIDE SEQUENCE [LARGE SCALE GENOMIC DNA]</scope>
</reference>
<keyword evidence="2" id="KW-1185">Reference proteome</keyword>
<evidence type="ECO:0000313" key="2">
    <source>
        <dbReference type="Proteomes" id="UP000023152"/>
    </source>
</evidence>
<accession>X6PEP2</accession>
<evidence type="ECO:0000313" key="1">
    <source>
        <dbReference type="EMBL" id="ETO36686.1"/>
    </source>
</evidence>
<sequence>MIIKVIKLVVMDIQFDIEITKQLTVFKGHKDIVMSIKYGLNESGILVVQIQYYLDHGIKVFICGIFDLVNKFNVQRTYKLVYAVKYSPFAINNNDEVIGGNSNVIYSGDEKEDDGIFFFKFASLKKKVNNNEQNLNYDCG</sequence>
<dbReference type="AlphaFoldDB" id="X6PEP2"/>
<name>X6PEP2_RETFI</name>
<dbReference type="EMBL" id="ASPP01000385">
    <property type="protein sequence ID" value="ETO36686.1"/>
    <property type="molecule type" value="Genomic_DNA"/>
</dbReference>
<dbReference type="Proteomes" id="UP000023152">
    <property type="component" value="Unassembled WGS sequence"/>
</dbReference>
<feature type="non-terminal residue" evidence="1">
    <location>
        <position position="140"/>
    </location>
</feature>
<gene>
    <name evidence="1" type="ORF">RFI_00376</name>
</gene>
<protein>
    <submittedName>
        <fullName evidence="1">Uncharacterized protein</fullName>
    </submittedName>
</protein>
<proteinExistence type="predicted"/>